<dbReference type="SUPFAM" id="SSF52317">
    <property type="entry name" value="Class I glutamine amidotransferase-like"/>
    <property type="match status" value="1"/>
</dbReference>
<gene>
    <name evidence="1" type="ORF">SAMN05421770_11085</name>
</gene>
<keyword evidence="2" id="KW-1185">Reference proteome</keyword>
<dbReference type="Proteomes" id="UP000198356">
    <property type="component" value="Unassembled WGS sequence"/>
</dbReference>
<evidence type="ECO:0000313" key="1">
    <source>
        <dbReference type="EMBL" id="SNT38855.1"/>
    </source>
</evidence>
<dbReference type="InterPro" id="IPR029062">
    <property type="entry name" value="Class_I_gatase-like"/>
</dbReference>
<name>A0A239M7X7_9BACT</name>
<dbReference type="EMBL" id="FZOU01000010">
    <property type="protein sequence ID" value="SNT38855.1"/>
    <property type="molecule type" value="Genomic_DNA"/>
</dbReference>
<sequence length="125" mass="13718">MPVSILHVGLPLAHPKIPVADRPTLVTRLAALQQAMRDAGYDYEIVQLDPDSGLDGFKERLRLKPCDGVLIGGGVASDSEMTYFMELIVDAVHEAAPRAKIMFHSHAVSVRTTVERWFPQPAIEG</sequence>
<dbReference type="AlphaFoldDB" id="A0A239M7X7"/>
<organism evidence="1 2">
    <name type="scientific">Granulicella rosea</name>
    <dbReference type="NCBI Taxonomy" id="474952"/>
    <lineage>
        <taxon>Bacteria</taxon>
        <taxon>Pseudomonadati</taxon>
        <taxon>Acidobacteriota</taxon>
        <taxon>Terriglobia</taxon>
        <taxon>Terriglobales</taxon>
        <taxon>Acidobacteriaceae</taxon>
        <taxon>Granulicella</taxon>
    </lineage>
</organism>
<protein>
    <submittedName>
        <fullName evidence="1">Uncharacterized protein</fullName>
    </submittedName>
</protein>
<proteinExistence type="predicted"/>
<accession>A0A239M7X7</accession>
<reference evidence="1 2" key="1">
    <citation type="submission" date="2017-06" db="EMBL/GenBank/DDBJ databases">
        <authorList>
            <person name="Kim H.J."/>
            <person name="Triplett B.A."/>
        </authorList>
    </citation>
    <scope>NUCLEOTIDE SEQUENCE [LARGE SCALE GENOMIC DNA]</scope>
    <source>
        <strain evidence="1 2">DSM 18704</strain>
    </source>
</reference>
<evidence type="ECO:0000313" key="2">
    <source>
        <dbReference type="Proteomes" id="UP000198356"/>
    </source>
</evidence>